<feature type="compositionally biased region" description="Polar residues" evidence="1">
    <location>
        <begin position="318"/>
        <end position="327"/>
    </location>
</feature>
<feature type="compositionally biased region" description="Polar residues" evidence="1">
    <location>
        <begin position="940"/>
        <end position="957"/>
    </location>
</feature>
<dbReference type="EMBL" id="CAICTM010000141">
    <property type="protein sequence ID" value="CAB9502625.1"/>
    <property type="molecule type" value="Genomic_DNA"/>
</dbReference>
<dbReference type="InterPro" id="IPR009057">
    <property type="entry name" value="Homeodomain-like_sf"/>
</dbReference>
<feature type="compositionally biased region" description="Polar residues" evidence="1">
    <location>
        <begin position="227"/>
        <end position="237"/>
    </location>
</feature>
<evidence type="ECO:0000259" key="2">
    <source>
        <dbReference type="PROSITE" id="PS50090"/>
    </source>
</evidence>
<keyword evidence="4" id="KW-1185">Reference proteome</keyword>
<gene>
    <name evidence="3" type="ORF">SEMRO_142_G066020.1</name>
</gene>
<feature type="compositionally biased region" description="Basic and acidic residues" evidence="1">
    <location>
        <begin position="431"/>
        <end position="440"/>
    </location>
</feature>
<evidence type="ECO:0000256" key="1">
    <source>
        <dbReference type="SAM" id="MobiDB-lite"/>
    </source>
</evidence>
<dbReference type="InterPro" id="IPR001005">
    <property type="entry name" value="SANT/Myb"/>
</dbReference>
<accession>A0A9N8DLA0</accession>
<feature type="compositionally biased region" description="Basic and acidic residues" evidence="1">
    <location>
        <begin position="1045"/>
        <end position="1055"/>
    </location>
</feature>
<dbReference type="SUPFAM" id="SSF46689">
    <property type="entry name" value="Homeodomain-like"/>
    <property type="match status" value="1"/>
</dbReference>
<feature type="compositionally biased region" description="Polar residues" evidence="1">
    <location>
        <begin position="278"/>
        <end position="294"/>
    </location>
</feature>
<feature type="compositionally biased region" description="Polar residues" evidence="1">
    <location>
        <begin position="76"/>
        <end position="93"/>
    </location>
</feature>
<feature type="compositionally biased region" description="Basic residues" evidence="1">
    <location>
        <begin position="625"/>
        <end position="634"/>
    </location>
</feature>
<feature type="compositionally biased region" description="Low complexity" evidence="1">
    <location>
        <begin position="30"/>
        <end position="39"/>
    </location>
</feature>
<feature type="region of interest" description="Disordered" evidence="1">
    <location>
        <begin position="839"/>
        <end position="861"/>
    </location>
</feature>
<feature type="compositionally biased region" description="Polar residues" evidence="1">
    <location>
        <begin position="1"/>
        <end position="12"/>
    </location>
</feature>
<protein>
    <recommendedName>
        <fullName evidence="2">Myb-like domain-containing protein</fullName>
    </recommendedName>
</protein>
<evidence type="ECO:0000313" key="3">
    <source>
        <dbReference type="EMBL" id="CAB9502625.1"/>
    </source>
</evidence>
<feature type="compositionally biased region" description="Basic residues" evidence="1">
    <location>
        <begin position="13"/>
        <end position="22"/>
    </location>
</feature>
<dbReference type="Proteomes" id="UP001153069">
    <property type="component" value="Unassembled WGS sequence"/>
</dbReference>
<reference evidence="3" key="1">
    <citation type="submission" date="2020-06" db="EMBL/GenBank/DDBJ databases">
        <authorList>
            <consortium name="Plant Systems Biology data submission"/>
        </authorList>
    </citation>
    <scope>NUCLEOTIDE SEQUENCE</scope>
    <source>
        <strain evidence="3">D6</strain>
    </source>
</reference>
<feature type="compositionally biased region" description="Basic residues" evidence="1">
    <location>
        <begin position="840"/>
        <end position="849"/>
    </location>
</feature>
<feature type="region of interest" description="Disordered" evidence="1">
    <location>
        <begin position="127"/>
        <end position="557"/>
    </location>
</feature>
<name>A0A9N8DLA0_9STRA</name>
<feature type="compositionally biased region" description="Basic and acidic residues" evidence="1">
    <location>
        <begin position="384"/>
        <end position="397"/>
    </location>
</feature>
<dbReference type="CDD" id="cd00167">
    <property type="entry name" value="SANT"/>
    <property type="match status" value="1"/>
</dbReference>
<feature type="compositionally biased region" description="Basic and acidic residues" evidence="1">
    <location>
        <begin position="524"/>
        <end position="557"/>
    </location>
</feature>
<feature type="region of interest" description="Disordered" evidence="1">
    <location>
        <begin position="569"/>
        <end position="693"/>
    </location>
</feature>
<dbReference type="AlphaFoldDB" id="A0A9N8DLA0"/>
<evidence type="ECO:0000313" key="4">
    <source>
        <dbReference type="Proteomes" id="UP001153069"/>
    </source>
</evidence>
<feature type="compositionally biased region" description="Basic residues" evidence="1">
    <location>
        <begin position="414"/>
        <end position="430"/>
    </location>
</feature>
<feature type="domain" description="Myb-like" evidence="2">
    <location>
        <begin position="865"/>
        <end position="911"/>
    </location>
</feature>
<feature type="compositionally biased region" description="Polar residues" evidence="1">
    <location>
        <begin position="613"/>
        <end position="624"/>
    </location>
</feature>
<dbReference type="PROSITE" id="PS50090">
    <property type="entry name" value="MYB_LIKE"/>
    <property type="match status" value="1"/>
</dbReference>
<sequence length="1089" mass="120291">MELATSSTSLRASNRHIKRQRTSSREKHQTVSSTGQSTSTDKRPEKQGSVLMDISASALKRNQKEPSVAPFKTNKSKSMLSATSLPDQTQLKHNQQHQRSRQKTTSEKGVGGVLTAIDEIDNGQKIRKTKESSVPQVEGANNAKKRESVGGILSTAIPKPGEKLQQSTKQRLEKKVSGKGKYLRNDKGYSHAKINQSQVIKQSTRVEGTGDETLHSNRTRSRKIQEQNKGTNSTNPTGLMAFAGSLAASSEPSDPPRKTNPDSLKSTSDTKTDIAIPASTQRTVASSTKAQGTSVMVPFSLKSATNISIVTKPKKYNDTVSGNSQHRTGSKGTGAQYNTCSLAALPPPPQQSAAASRKLRNHSSKTPPRRAKKGDNPKSQVVAKVDEDKSAKSDHPSQNKSLKVASNGPEERKNKVKSTRHPARHQAQRHPARDTKKTSHESILSELSDGKDEPKAALPKLKRPVQIIELSSDSSSDDEDLKQPMGRKPKAVIELSSDSSDSDEMSRPMSRPKASSHRSRRLRQPPERFADQYHHPKDESKRLVHRDDQDLGKLDKKVEQLVDVELGGILGIPFAERTSMRRGRRSSDRKSIKPARFGGEVNSEETNEAEKASSPSRPNQPKQQLTRKRRRSKRKPDAVIGNNESLSLRPRRRSKRCKSGEESEVDPISVDEDTGTFDEDVDDTSSGETEDPLSIAESKQIDFNHVSASLRDACSTKRPMKVCYDQVELVENNDVLVDGCWGKAAVFAPIRDQCTFDGPVGNNSTARPLRSVTAVDKGVCCYDELEVACGKSYIRMLANLPPVITRLEEQEQSKTVPRQKNKLISAADPVHQAQLLAVGLRKRDHRRRAPQNPPKDDQPEAEIVWSSNDLAMLKQAYKQANAKSPSFWDDVASMVEGKTASSCREKWFSLANTPPRKTVAARKCIVSSSPVSAEDEDDLFNSTPLRGSLTTGDNPESSSEKKDKTTAIRGFPSFNIGSPLKFEKKVLSLPSLSDDEDDLSMVDFRFKPGYKTYIRDMKKKVRQSQQQRQKPKGKSKKNSQMVSERFADGDVEMRGDLSPGGTLRVKSVFSDVEDDTFFDGSDDEEDESM</sequence>
<feature type="region of interest" description="Disordered" evidence="1">
    <location>
        <begin position="1"/>
        <end position="115"/>
    </location>
</feature>
<comment type="caution">
    <text evidence="3">The sequence shown here is derived from an EMBL/GenBank/DDBJ whole genome shotgun (WGS) entry which is preliminary data.</text>
</comment>
<feature type="compositionally biased region" description="Basic residues" evidence="1">
    <location>
        <begin position="357"/>
        <end position="372"/>
    </location>
</feature>
<feature type="compositionally biased region" description="Basic residues" evidence="1">
    <location>
        <begin position="514"/>
        <end position="523"/>
    </location>
</feature>
<organism evidence="3 4">
    <name type="scientific">Seminavis robusta</name>
    <dbReference type="NCBI Taxonomy" id="568900"/>
    <lineage>
        <taxon>Eukaryota</taxon>
        <taxon>Sar</taxon>
        <taxon>Stramenopiles</taxon>
        <taxon>Ochrophyta</taxon>
        <taxon>Bacillariophyta</taxon>
        <taxon>Bacillariophyceae</taxon>
        <taxon>Bacillariophycidae</taxon>
        <taxon>Naviculales</taxon>
        <taxon>Naviculaceae</taxon>
        <taxon>Seminavis</taxon>
    </lineage>
</organism>
<dbReference type="Gene3D" id="1.10.10.60">
    <property type="entry name" value="Homeodomain-like"/>
    <property type="match status" value="1"/>
</dbReference>
<feature type="region of interest" description="Disordered" evidence="1">
    <location>
        <begin position="933"/>
        <end position="970"/>
    </location>
</feature>
<feature type="compositionally biased region" description="Acidic residues" evidence="1">
    <location>
        <begin position="662"/>
        <end position="691"/>
    </location>
</feature>
<feature type="compositionally biased region" description="Polar residues" evidence="1">
    <location>
        <begin position="193"/>
        <end position="206"/>
    </location>
</feature>
<proteinExistence type="predicted"/>
<dbReference type="OrthoDB" id="49671at2759"/>
<feature type="region of interest" description="Disordered" evidence="1">
    <location>
        <begin position="1016"/>
        <end position="1065"/>
    </location>
</feature>